<keyword evidence="1" id="KW-1133">Transmembrane helix</keyword>
<protein>
    <submittedName>
        <fullName evidence="2">Uncharacterized protein</fullName>
    </submittedName>
</protein>
<organism evidence="2 3">
    <name type="scientific">Enterocloster bolteae</name>
    <dbReference type="NCBI Taxonomy" id="208479"/>
    <lineage>
        <taxon>Bacteria</taxon>
        <taxon>Bacillati</taxon>
        <taxon>Bacillota</taxon>
        <taxon>Clostridia</taxon>
        <taxon>Lachnospirales</taxon>
        <taxon>Lachnospiraceae</taxon>
        <taxon>Enterocloster</taxon>
    </lineage>
</organism>
<evidence type="ECO:0000313" key="3">
    <source>
        <dbReference type="Proteomes" id="UP000283975"/>
    </source>
</evidence>
<gene>
    <name evidence="2" type="ORF">DW839_15190</name>
</gene>
<evidence type="ECO:0000256" key="1">
    <source>
        <dbReference type="SAM" id="Phobius"/>
    </source>
</evidence>
<evidence type="ECO:0000313" key="2">
    <source>
        <dbReference type="EMBL" id="RHC55266.1"/>
    </source>
</evidence>
<feature type="transmembrane region" description="Helical" evidence="1">
    <location>
        <begin position="36"/>
        <end position="65"/>
    </location>
</feature>
<sequence length="72" mass="8092">MFNFFQSIADTIGMIIDYAISLIQMVLFFITSIPKAVAYIGAIVLYLPVFLRAFVLLFISIAVILQIMNKGE</sequence>
<reference evidence="2 3" key="1">
    <citation type="submission" date="2018-08" db="EMBL/GenBank/DDBJ databases">
        <title>A genome reference for cultivated species of the human gut microbiota.</title>
        <authorList>
            <person name="Zou Y."/>
            <person name="Xue W."/>
            <person name="Luo G."/>
        </authorList>
    </citation>
    <scope>NUCLEOTIDE SEQUENCE [LARGE SCALE GENOMIC DNA]</scope>
    <source>
        <strain evidence="2 3">AM35-14</strain>
    </source>
</reference>
<keyword evidence="1" id="KW-0812">Transmembrane</keyword>
<proteinExistence type="predicted"/>
<dbReference type="EMBL" id="QSHZ01000015">
    <property type="protein sequence ID" value="RHC55266.1"/>
    <property type="molecule type" value="Genomic_DNA"/>
</dbReference>
<accession>A0A414AUH3</accession>
<comment type="caution">
    <text evidence="2">The sequence shown here is derived from an EMBL/GenBank/DDBJ whole genome shotgun (WGS) entry which is preliminary data.</text>
</comment>
<name>A0A414AUH3_9FIRM</name>
<dbReference type="Proteomes" id="UP000283975">
    <property type="component" value="Unassembled WGS sequence"/>
</dbReference>
<keyword evidence="1" id="KW-0472">Membrane</keyword>
<dbReference type="AlphaFoldDB" id="A0A414AUH3"/>
<feature type="transmembrane region" description="Helical" evidence="1">
    <location>
        <begin position="12"/>
        <end position="30"/>
    </location>
</feature>